<dbReference type="Proteomes" id="UP001236258">
    <property type="component" value="Unassembled WGS sequence"/>
</dbReference>
<proteinExistence type="predicted"/>
<evidence type="ECO:0000313" key="3">
    <source>
        <dbReference type="Proteomes" id="UP001236258"/>
    </source>
</evidence>
<reference evidence="2 3" key="1">
    <citation type="submission" date="2023-08" db="EMBL/GenBank/DDBJ databases">
        <authorList>
            <person name="Joshi A."/>
            <person name="Thite S."/>
        </authorList>
    </citation>
    <scope>NUCLEOTIDE SEQUENCE [LARGE SCALE GENOMIC DNA]</scope>
    <source>
        <strain evidence="2 3">1E1</strain>
    </source>
</reference>
<name>A0ABT9GRB8_9GAMM</name>
<dbReference type="EMBL" id="JAUZVY010000004">
    <property type="protein sequence ID" value="MDP4529520.1"/>
    <property type="molecule type" value="Genomic_DNA"/>
</dbReference>
<evidence type="ECO:0008006" key="4">
    <source>
        <dbReference type="Google" id="ProtNLM"/>
    </source>
</evidence>
<organism evidence="2 3">
    <name type="scientific">Alkalimonas delamerensis</name>
    <dbReference type="NCBI Taxonomy" id="265981"/>
    <lineage>
        <taxon>Bacteria</taxon>
        <taxon>Pseudomonadati</taxon>
        <taxon>Pseudomonadota</taxon>
        <taxon>Gammaproteobacteria</taxon>
        <taxon>Alkalimonas</taxon>
    </lineage>
</organism>
<keyword evidence="1" id="KW-0732">Signal</keyword>
<feature type="chain" id="PRO_5045211803" description="DUF1579 domain-containing protein" evidence="1">
    <location>
        <begin position="18"/>
        <end position="192"/>
    </location>
</feature>
<accession>A0ABT9GRB8</accession>
<feature type="signal peptide" evidence="1">
    <location>
        <begin position="1"/>
        <end position="17"/>
    </location>
</feature>
<evidence type="ECO:0000313" key="2">
    <source>
        <dbReference type="EMBL" id="MDP4529520.1"/>
    </source>
</evidence>
<dbReference type="RefSeq" id="WP_305945603.1">
    <property type="nucleotide sequence ID" value="NZ_JAUZVY010000004.1"/>
</dbReference>
<comment type="caution">
    <text evidence="2">The sequence shown here is derived from an EMBL/GenBank/DDBJ whole genome shotgun (WGS) entry which is preliminary data.</text>
</comment>
<keyword evidence="3" id="KW-1185">Reference proteome</keyword>
<sequence length="192" mass="21809">MLSIMTLLVGALNPAVATDNEAAAQFWLNMAQHCGQAYQGKRVIARDDRPDLLQGDETLIVHFRECSSELLALPFHIGHADGRWDRSRTWRYSWQDGKLELRHDHRLSSGEPDKSNTMYGGLSIDRGTPQQQAFLFTERTAEDGSALGWRIEIVPGKRYTYGTFSGDNWTWRLDFDLSQPLEKVPPAPWGHP</sequence>
<evidence type="ECO:0000256" key="1">
    <source>
        <dbReference type="SAM" id="SignalP"/>
    </source>
</evidence>
<gene>
    <name evidence="2" type="ORF">Q3O59_10835</name>
</gene>
<protein>
    <recommendedName>
        <fullName evidence="4">DUF1579 domain-containing protein</fullName>
    </recommendedName>
</protein>